<protein>
    <submittedName>
        <fullName evidence="1">Uncharacterized protein</fullName>
    </submittedName>
</protein>
<organism evidence="1">
    <name type="scientific">Setaria italica</name>
    <name type="common">Foxtail millet</name>
    <name type="synonym">Panicum italicum</name>
    <dbReference type="NCBI Taxonomy" id="4555"/>
    <lineage>
        <taxon>Eukaryota</taxon>
        <taxon>Viridiplantae</taxon>
        <taxon>Streptophyta</taxon>
        <taxon>Embryophyta</taxon>
        <taxon>Tracheophyta</taxon>
        <taxon>Spermatophyta</taxon>
        <taxon>Magnoliopsida</taxon>
        <taxon>Liliopsida</taxon>
        <taxon>Poales</taxon>
        <taxon>Poaceae</taxon>
        <taxon>PACMAD clade</taxon>
        <taxon>Panicoideae</taxon>
        <taxon>Panicodae</taxon>
        <taxon>Paniceae</taxon>
        <taxon>Cenchrinae</taxon>
        <taxon>Setaria</taxon>
    </lineage>
</organism>
<gene>
    <name evidence="1" type="ORF">SETIT_5G123800v2</name>
</gene>
<name>A0A368R3X8_SETIT</name>
<sequence>MMPVERRLFSPPEGVASIKCLSLLPKVRFNWASRKNSWQRDIQHLLPILHHKVLPNSFRAVASFLPTLFLSEMLKQQTLKYIRIQNRSVFTCSLPLLSSAKTQMQPTGSRKIQLKVNMLRL</sequence>
<evidence type="ECO:0000313" key="1">
    <source>
        <dbReference type="EMBL" id="RCV24906.1"/>
    </source>
</evidence>
<accession>A0A368R3X8</accession>
<reference evidence="1" key="1">
    <citation type="journal article" date="2012" name="Nat. Biotechnol.">
        <title>Reference genome sequence of the model plant Setaria.</title>
        <authorList>
            <person name="Bennetzen J.L."/>
            <person name="Schmutz J."/>
            <person name="Wang H."/>
            <person name="Percifield R."/>
            <person name="Hawkins J."/>
            <person name="Pontaroli A.C."/>
            <person name="Estep M."/>
            <person name="Feng L."/>
            <person name="Vaughn J.N."/>
            <person name="Grimwood J."/>
            <person name="Jenkins J."/>
            <person name="Barry K."/>
            <person name="Lindquist E."/>
            <person name="Hellsten U."/>
            <person name="Deshpande S."/>
            <person name="Wang X."/>
            <person name="Wu X."/>
            <person name="Mitros T."/>
            <person name="Triplett J."/>
            <person name="Yang X."/>
            <person name="Ye C.Y."/>
            <person name="Mauro-Herrera M."/>
            <person name="Wang L."/>
            <person name="Li P."/>
            <person name="Sharma M."/>
            <person name="Sharma R."/>
            <person name="Ronald P.C."/>
            <person name="Panaud O."/>
            <person name="Kellogg E.A."/>
            <person name="Brutnell T.P."/>
            <person name="Doust A.N."/>
            <person name="Tuskan G.A."/>
            <person name="Rokhsar D."/>
            <person name="Devos K.M."/>
        </authorList>
    </citation>
    <scope>NUCLEOTIDE SEQUENCE [LARGE SCALE GENOMIC DNA]</scope>
    <source>
        <strain evidence="1">Yugu1</strain>
    </source>
</reference>
<dbReference type="EMBL" id="CM003532">
    <property type="protein sequence ID" value="RCV24906.1"/>
    <property type="molecule type" value="Genomic_DNA"/>
</dbReference>
<dbReference type="AlphaFoldDB" id="A0A368R3X8"/>
<proteinExistence type="predicted"/>
<reference evidence="1" key="2">
    <citation type="submission" date="2015-07" db="EMBL/GenBank/DDBJ databases">
        <authorList>
            <person name="Noorani M."/>
        </authorList>
    </citation>
    <scope>NUCLEOTIDE SEQUENCE</scope>
    <source>
        <strain evidence="1">Yugu1</strain>
    </source>
</reference>